<evidence type="ECO:0000256" key="1">
    <source>
        <dbReference type="SAM" id="SignalP"/>
    </source>
</evidence>
<dbReference type="Proteomes" id="UP000809273">
    <property type="component" value="Unassembled WGS sequence"/>
</dbReference>
<gene>
    <name evidence="2" type="ORF">JW984_00740</name>
</gene>
<accession>A0A9D8K934</accession>
<reference evidence="2" key="2">
    <citation type="submission" date="2021-01" db="EMBL/GenBank/DDBJ databases">
        <authorList>
            <person name="Hahn C.R."/>
            <person name="Youssef N.H."/>
            <person name="Elshahed M."/>
        </authorList>
    </citation>
    <scope>NUCLEOTIDE SEQUENCE</scope>
    <source>
        <strain evidence="2">Zod_Metabat.24</strain>
    </source>
</reference>
<dbReference type="AlphaFoldDB" id="A0A9D8K934"/>
<dbReference type="PROSITE" id="PS51257">
    <property type="entry name" value="PROKAR_LIPOPROTEIN"/>
    <property type="match status" value="1"/>
</dbReference>
<keyword evidence="1" id="KW-0732">Signal</keyword>
<evidence type="ECO:0008006" key="4">
    <source>
        <dbReference type="Google" id="ProtNLM"/>
    </source>
</evidence>
<comment type="caution">
    <text evidence="2">The sequence shown here is derived from an EMBL/GenBank/DDBJ whole genome shotgun (WGS) entry which is preliminary data.</text>
</comment>
<evidence type="ECO:0000313" key="2">
    <source>
        <dbReference type="EMBL" id="MBN1571705.1"/>
    </source>
</evidence>
<sequence length="133" mass="15806">MKRPFWGFLFLAFFLFSCAHSSSLSIDRKEGRRMYYEYPKDSVWDASVVVLKERKWKITEMNRPENLIKAKMSSKIAGVNVRLLLTFKAEGSGTWLEIKEKIPPQFTPGTTYRYKFDINELFHEINIELDRRM</sequence>
<feature type="signal peptide" evidence="1">
    <location>
        <begin position="1"/>
        <end position="21"/>
    </location>
</feature>
<reference evidence="2" key="1">
    <citation type="journal article" date="2021" name="Environ. Microbiol.">
        <title>Genomic characterization of three novel Desulfobacterota classes expand the metabolic and phylogenetic diversity of the phylum.</title>
        <authorList>
            <person name="Murphy C.L."/>
            <person name="Biggerstaff J."/>
            <person name="Eichhorn A."/>
            <person name="Ewing E."/>
            <person name="Shahan R."/>
            <person name="Soriano D."/>
            <person name="Stewart S."/>
            <person name="VanMol K."/>
            <person name="Walker R."/>
            <person name="Walters P."/>
            <person name="Elshahed M.S."/>
            <person name="Youssef N.H."/>
        </authorList>
    </citation>
    <scope>NUCLEOTIDE SEQUENCE</scope>
    <source>
        <strain evidence="2">Zod_Metabat.24</strain>
    </source>
</reference>
<feature type="chain" id="PRO_5039588928" description="Lipoprotein" evidence="1">
    <location>
        <begin position="22"/>
        <end position="133"/>
    </location>
</feature>
<proteinExistence type="predicted"/>
<evidence type="ECO:0000313" key="3">
    <source>
        <dbReference type="Proteomes" id="UP000809273"/>
    </source>
</evidence>
<name>A0A9D8K934_9DELT</name>
<protein>
    <recommendedName>
        <fullName evidence="4">Lipoprotein</fullName>
    </recommendedName>
</protein>
<dbReference type="EMBL" id="JAFGIX010000003">
    <property type="protein sequence ID" value="MBN1571705.1"/>
    <property type="molecule type" value="Genomic_DNA"/>
</dbReference>
<organism evidence="2 3">
    <name type="scientific">Candidatus Zymogenus saltonus</name>
    <dbReference type="NCBI Taxonomy" id="2844893"/>
    <lineage>
        <taxon>Bacteria</taxon>
        <taxon>Deltaproteobacteria</taxon>
        <taxon>Candidatus Zymogenia</taxon>
        <taxon>Candidatus Zymogeniales</taxon>
        <taxon>Candidatus Zymogenaceae</taxon>
        <taxon>Candidatus Zymogenus</taxon>
    </lineage>
</organism>